<evidence type="ECO:0000313" key="2">
    <source>
        <dbReference type="EMBL" id="MEJ8474844.1"/>
    </source>
</evidence>
<reference evidence="2 3" key="1">
    <citation type="submission" date="2024-02" db="EMBL/GenBank/DDBJ databases">
        <title>Roseibium algae sp. nov., isolated from marine alga (Grateloupia sp.), showing potential in myo-inositol conversion.</title>
        <authorList>
            <person name="Wang Y."/>
        </authorList>
    </citation>
    <scope>NUCLEOTIDE SEQUENCE [LARGE SCALE GENOMIC DNA]</scope>
    <source>
        <strain evidence="2 3">H3510</strain>
    </source>
</reference>
<evidence type="ECO:0000256" key="1">
    <source>
        <dbReference type="SAM" id="MobiDB-lite"/>
    </source>
</evidence>
<dbReference type="EMBL" id="JBAKIA010000006">
    <property type="protein sequence ID" value="MEJ8474844.1"/>
    <property type="molecule type" value="Genomic_DNA"/>
</dbReference>
<protein>
    <recommendedName>
        <fullName evidence="4">Flagellar protein FlaG</fullName>
    </recommendedName>
</protein>
<keyword evidence="3" id="KW-1185">Reference proteome</keyword>
<evidence type="ECO:0008006" key="4">
    <source>
        <dbReference type="Google" id="ProtNLM"/>
    </source>
</evidence>
<name>A0ABU8TL02_9HYPH</name>
<dbReference type="RefSeq" id="WP_340274611.1">
    <property type="nucleotide sequence ID" value="NZ_JBAKIA010000006.1"/>
</dbReference>
<sequence length="128" mass="13906">MEASFVRPPSPSYTAITPATRAPERIEPAAKTELPARSTVSPSAEADDSRRASDNQRSNEPTAPGQTLERKNIRDPESKTLIYVATDSDTGEVVHQVPSETLRRIRAYAKTISDQANEARSQAVAKTA</sequence>
<evidence type="ECO:0000313" key="3">
    <source>
        <dbReference type="Proteomes" id="UP001385499"/>
    </source>
</evidence>
<feature type="compositionally biased region" description="Basic and acidic residues" evidence="1">
    <location>
        <begin position="68"/>
        <end position="77"/>
    </location>
</feature>
<gene>
    <name evidence="2" type="ORF">V6575_12170</name>
</gene>
<dbReference type="Proteomes" id="UP001385499">
    <property type="component" value="Unassembled WGS sequence"/>
</dbReference>
<proteinExistence type="predicted"/>
<feature type="compositionally biased region" description="Polar residues" evidence="1">
    <location>
        <begin position="55"/>
        <end position="65"/>
    </location>
</feature>
<accession>A0ABU8TL02</accession>
<comment type="caution">
    <text evidence="2">The sequence shown here is derived from an EMBL/GenBank/DDBJ whole genome shotgun (WGS) entry which is preliminary data.</text>
</comment>
<feature type="region of interest" description="Disordered" evidence="1">
    <location>
        <begin position="1"/>
        <end position="77"/>
    </location>
</feature>
<organism evidence="2 3">
    <name type="scientific">Roseibium algae</name>
    <dbReference type="NCBI Taxonomy" id="3123038"/>
    <lineage>
        <taxon>Bacteria</taxon>
        <taxon>Pseudomonadati</taxon>
        <taxon>Pseudomonadota</taxon>
        <taxon>Alphaproteobacteria</taxon>
        <taxon>Hyphomicrobiales</taxon>
        <taxon>Stappiaceae</taxon>
        <taxon>Roseibium</taxon>
    </lineage>
</organism>